<feature type="transmembrane region" description="Helical" evidence="8">
    <location>
        <begin position="163"/>
        <end position="184"/>
    </location>
</feature>
<evidence type="ECO:0000256" key="7">
    <source>
        <dbReference type="ARBA" id="ARBA00023136"/>
    </source>
</evidence>
<gene>
    <name evidence="10" type="ORF">SAMN05421734_105104</name>
</gene>
<dbReference type="OrthoDB" id="266913at2"/>
<evidence type="ECO:0000259" key="9">
    <source>
        <dbReference type="PROSITE" id="PS51012"/>
    </source>
</evidence>
<dbReference type="PANTHER" id="PTHR30294">
    <property type="entry name" value="MEMBRANE COMPONENT OF ABC TRANSPORTER YHHJ-RELATED"/>
    <property type="match status" value="1"/>
</dbReference>
<name>A0A1G6JP43_9BACI</name>
<evidence type="ECO:0000256" key="6">
    <source>
        <dbReference type="ARBA" id="ARBA00022989"/>
    </source>
</evidence>
<comment type="similarity">
    <text evidence="2">Belongs to the ABC-2 integral membrane protein family.</text>
</comment>
<sequence length="354" mass="40287">MWAIFTLQWLRLKREPLLVLSFLGMTLLFVFFLAGNQSDQHITVHTFSEDLPEEVVEERIDELNQSEDFQFESTNRADIEERIESSQISLGVQLEDDDYQLWVGQESQVLMAVDQYLNRYYYQLLRLNALDDDSIDVVSYIDYEIDSVIEQDGMAEKGYNAHVIIGMTLYFSMYTILFSVSNVVTEKRTGTWDRLVVSSLSKLKIYQGQLAYFFTLGMLQIGLSFFIFDYILGYELGSAYGSIVFMLVAYVFSIVALGMLIMGVVQSPQQLQAVIPIVATSMAMLGGALWSIELVSQPFLLLLARFVPIYYGIEGLRQAIIFEAGLSQMIEPASILFLMGVIFMGIGLNLMERK</sequence>
<evidence type="ECO:0000256" key="4">
    <source>
        <dbReference type="ARBA" id="ARBA00022475"/>
    </source>
</evidence>
<feature type="transmembrane region" description="Helical" evidence="8">
    <location>
        <begin position="273"/>
        <end position="292"/>
    </location>
</feature>
<dbReference type="InterPro" id="IPR013525">
    <property type="entry name" value="ABC2_TM"/>
</dbReference>
<keyword evidence="3" id="KW-0813">Transport</keyword>
<feature type="transmembrane region" description="Helical" evidence="8">
    <location>
        <begin position="210"/>
        <end position="233"/>
    </location>
</feature>
<protein>
    <submittedName>
        <fullName evidence="10">ABC-2 type transport system permease protein</fullName>
    </submittedName>
</protein>
<evidence type="ECO:0000313" key="11">
    <source>
        <dbReference type="Proteomes" id="UP000242949"/>
    </source>
</evidence>
<evidence type="ECO:0000313" key="10">
    <source>
        <dbReference type="EMBL" id="SDC20509.1"/>
    </source>
</evidence>
<evidence type="ECO:0000256" key="5">
    <source>
        <dbReference type="ARBA" id="ARBA00022692"/>
    </source>
</evidence>
<keyword evidence="4" id="KW-1003">Cell membrane</keyword>
<dbReference type="Pfam" id="PF12698">
    <property type="entry name" value="ABC2_membrane_3"/>
    <property type="match status" value="1"/>
</dbReference>
<feature type="transmembrane region" description="Helical" evidence="8">
    <location>
        <begin position="17"/>
        <end position="35"/>
    </location>
</feature>
<feature type="domain" description="ABC transmembrane type-2" evidence="9">
    <location>
        <begin position="125"/>
        <end position="354"/>
    </location>
</feature>
<dbReference type="PROSITE" id="PS51012">
    <property type="entry name" value="ABC_TM2"/>
    <property type="match status" value="1"/>
</dbReference>
<dbReference type="RefSeq" id="WP_090795499.1">
    <property type="nucleotide sequence ID" value="NZ_FMYI01000005.1"/>
</dbReference>
<dbReference type="EMBL" id="FMYI01000005">
    <property type="protein sequence ID" value="SDC20509.1"/>
    <property type="molecule type" value="Genomic_DNA"/>
</dbReference>
<evidence type="ECO:0000256" key="8">
    <source>
        <dbReference type="SAM" id="Phobius"/>
    </source>
</evidence>
<dbReference type="Proteomes" id="UP000242949">
    <property type="component" value="Unassembled WGS sequence"/>
</dbReference>
<dbReference type="GO" id="GO:0140359">
    <property type="term" value="F:ABC-type transporter activity"/>
    <property type="evidence" value="ECO:0007669"/>
    <property type="project" value="InterPro"/>
</dbReference>
<keyword evidence="11" id="KW-1185">Reference proteome</keyword>
<proteinExistence type="inferred from homology"/>
<dbReference type="AlphaFoldDB" id="A0A1G6JP43"/>
<dbReference type="InterPro" id="IPR051449">
    <property type="entry name" value="ABC-2_transporter_component"/>
</dbReference>
<dbReference type="PANTHER" id="PTHR30294:SF38">
    <property type="entry name" value="TRANSPORT PERMEASE PROTEIN"/>
    <property type="match status" value="1"/>
</dbReference>
<keyword evidence="5 8" id="KW-0812">Transmembrane</keyword>
<reference evidence="11" key="1">
    <citation type="submission" date="2016-09" db="EMBL/GenBank/DDBJ databases">
        <authorList>
            <person name="Varghese N."/>
            <person name="Submissions S."/>
        </authorList>
    </citation>
    <scope>NUCLEOTIDE SEQUENCE [LARGE SCALE GENOMIC DNA]</scope>
    <source>
        <strain evidence="11">S5</strain>
    </source>
</reference>
<comment type="subcellular location">
    <subcellularLocation>
        <location evidence="1">Cell membrane</location>
        <topology evidence="1">Multi-pass membrane protein</topology>
    </subcellularLocation>
</comment>
<evidence type="ECO:0000256" key="3">
    <source>
        <dbReference type="ARBA" id="ARBA00022448"/>
    </source>
</evidence>
<organism evidence="10 11">
    <name type="scientific">Pelagirhabdus alkalitolerans</name>
    <dbReference type="NCBI Taxonomy" id="1612202"/>
    <lineage>
        <taxon>Bacteria</taxon>
        <taxon>Bacillati</taxon>
        <taxon>Bacillota</taxon>
        <taxon>Bacilli</taxon>
        <taxon>Bacillales</taxon>
        <taxon>Bacillaceae</taxon>
        <taxon>Pelagirhabdus</taxon>
    </lineage>
</organism>
<feature type="transmembrane region" description="Helical" evidence="8">
    <location>
        <begin position="333"/>
        <end position="351"/>
    </location>
</feature>
<dbReference type="STRING" id="1612202.SAMN05421734_105104"/>
<evidence type="ECO:0000256" key="1">
    <source>
        <dbReference type="ARBA" id="ARBA00004651"/>
    </source>
</evidence>
<dbReference type="InterPro" id="IPR047817">
    <property type="entry name" value="ABC2_TM_bact-type"/>
</dbReference>
<keyword evidence="6 8" id="KW-1133">Transmembrane helix</keyword>
<accession>A0A1G6JP43</accession>
<dbReference type="GO" id="GO:0005886">
    <property type="term" value="C:plasma membrane"/>
    <property type="evidence" value="ECO:0007669"/>
    <property type="project" value="UniProtKB-SubCell"/>
</dbReference>
<feature type="transmembrane region" description="Helical" evidence="8">
    <location>
        <begin position="239"/>
        <end position="261"/>
    </location>
</feature>
<evidence type="ECO:0000256" key="2">
    <source>
        <dbReference type="ARBA" id="ARBA00007783"/>
    </source>
</evidence>
<keyword evidence="7 8" id="KW-0472">Membrane</keyword>